<comment type="caution">
    <text evidence="4">The sequence shown here is derived from an EMBL/GenBank/DDBJ whole genome shotgun (WGS) entry which is preliminary data.</text>
</comment>
<dbReference type="PANTHER" id="PTHR43976:SF16">
    <property type="entry name" value="SHORT-CHAIN DEHYDROGENASE_REDUCTASE FAMILY PROTEIN"/>
    <property type="match status" value="1"/>
</dbReference>
<evidence type="ECO:0000313" key="4">
    <source>
        <dbReference type="EMBL" id="OQE29558.1"/>
    </source>
</evidence>
<dbReference type="OrthoDB" id="1274115at2759"/>
<sequence>MPSIERGLGKETVWFVTGCSSGLGKALASTIYDAGHHLVATARDVKSLSYLPDNENVRKLALDVISQESIIMAINSAIQAWNRIDVFINNAGYSLVGDTEAISESDARLQLETNFWGPVRITKEALRIFREVNPKGQGGTVLQISSMGGWWTAPGHSYYHASKFALEGFTESVAQEVHPEWNIKLMIVAPGGIRTNFAGPNMKIMARHDAYNTPGTLFNQLLEYITNPQSQETWSDPNICARLLFEVVAGQKERQLPTRLLLGAETIPLIKNDIQKTLVEIDSWAEETVKCSPGGGAILGQ</sequence>
<evidence type="ECO:0000313" key="5">
    <source>
        <dbReference type="Proteomes" id="UP000191285"/>
    </source>
</evidence>
<dbReference type="EMBL" id="MLKD01000002">
    <property type="protein sequence ID" value="OQE29558.1"/>
    <property type="molecule type" value="Genomic_DNA"/>
</dbReference>
<dbReference type="PRINTS" id="PR00081">
    <property type="entry name" value="GDHRDH"/>
</dbReference>
<evidence type="ECO:0000256" key="3">
    <source>
        <dbReference type="RuleBase" id="RU000363"/>
    </source>
</evidence>
<dbReference type="GO" id="GO:0016491">
    <property type="term" value="F:oxidoreductase activity"/>
    <property type="evidence" value="ECO:0007669"/>
    <property type="project" value="UniProtKB-KW"/>
</dbReference>
<proteinExistence type="inferred from homology"/>
<dbReference type="Pfam" id="PF00106">
    <property type="entry name" value="adh_short"/>
    <property type="match status" value="1"/>
</dbReference>
<dbReference type="Proteomes" id="UP000191285">
    <property type="component" value="Unassembled WGS sequence"/>
</dbReference>
<dbReference type="AlphaFoldDB" id="A0A1V6TT38"/>
<dbReference type="InterPro" id="IPR051911">
    <property type="entry name" value="SDR_oxidoreductase"/>
</dbReference>
<evidence type="ECO:0000256" key="1">
    <source>
        <dbReference type="ARBA" id="ARBA00006484"/>
    </source>
</evidence>
<dbReference type="InterPro" id="IPR036291">
    <property type="entry name" value="NAD(P)-bd_dom_sf"/>
</dbReference>
<dbReference type="InterPro" id="IPR002347">
    <property type="entry name" value="SDR_fam"/>
</dbReference>
<evidence type="ECO:0000256" key="2">
    <source>
        <dbReference type="ARBA" id="ARBA00023002"/>
    </source>
</evidence>
<gene>
    <name evidence="4" type="ORF">PENSTE_c002G01332</name>
</gene>
<keyword evidence="5" id="KW-1185">Reference proteome</keyword>
<accession>A0A1V6TT38</accession>
<dbReference type="SUPFAM" id="SSF51735">
    <property type="entry name" value="NAD(P)-binding Rossmann-fold domains"/>
    <property type="match status" value="1"/>
</dbReference>
<dbReference type="STRING" id="303698.A0A1V6TT38"/>
<dbReference type="PANTHER" id="PTHR43976">
    <property type="entry name" value="SHORT CHAIN DEHYDROGENASE"/>
    <property type="match status" value="1"/>
</dbReference>
<reference evidence="5" key="1">
    <citation type="journal article" date="2017" name="Nat. Microbiol.">
        <title>Global analysis of biosynthetic gene clusters reveals vast potential of secondary metabolite production in Penicillium species.</title>
        <authorList>
            <person name="Nielsen J.C."/>
            <person name="Grijseels S."/>
            <person name="Prigent S."/>
            <person name="Ji B."/>
            <person name="Dainat J."/>
            <person name="Nielsen K.F."/>
            <person name="Frisvad J.C."/>
            <person name="Workman M."/>
            <person name="Nielsen J."/>
        </authorList>
    </citation>
    <scope>NUCLEOTIDE SEQUENCE [LARGE SCALE GENOMIC DNA]</scope>
    <source>
        <strain evidence="5">IBT 24891</strain>
    </source>
</reference>
<dbReference type="Gene3D" id="3.40.50.720">
    <property type="entry name" value="NAD(P)-binding Rossmann-like Domain"/>
    <property type="match status" value="1"/>
</dbReference>
<comment type="similarity">
    <text evidence="1 3">Belongs to the short-chain dehydrogenases/reductases (SDR) family.</text>
</comment>
<organism evidence="4 5">
    <name type="scientific">Penicillium steckii</name>
    <dbReference type="NCBI Taxonomy" id="303698"/>
    <lineage>
        <taxon>Eukaryota</taxon>
        <taxon>Fungi</taxon>
        <taxon>Dikarya</taxon>
        <taxon>Ascomycota</taxon>
        <taxon>Pezizomycotina</taxon>
        <taxon>Eurotiomycetes</taxon>
        <taxon>Eurotiomycetidae</taxon>
        <taxon>Eurotiales</taxon>
        <taxon>Aspergillaceae</taxon>
        <taxon>Penicillium</taxon>
    </lineage>
</organism>
<dbReference type="PRINTS" id="PR00080">
    <property type="entry name" value="SDRFAMILY"/>
</dbReference>
<protein>
    <submittedName>
        <fullName evidence="4">Uncharacterized protein</fullName>
    </submittedName>
</protein>
<keyword evidence="2" id="KW-0560">Oxidoreductase</keyword>
<name>A0A1V6TT38_9EURO</name>